<feature type="domain" description="HhH-GPD" evidence="14">
    <location>
        <begin position="116"/>
        <end position="177"/>
    </location>
</feature>
<keyword evidence="7" id="KW-0227">DNA damage</keyword>
<dbReference type="Proteomes" id="UP000287651">
    <property type="component" value="Unassembled WGS sequence"/>
</dbReference>
<evidence type="ECO:0000256" key="12">
    <source>
        <dbReference type="ARBA" id="ARBA00023295"/>
    </source>
</evidence>
<dbReference type="InterPro" id="IPR011257">
    <property type="entry name" value="DNA_glycosylase"/>
</dbReference>
<accession>A0A426ZMV6</accession>
<evidence type="ECO:0000256" key="5">
    <source>
        <dbReference type="ARBA" id="ARBA00022023"/>
    </source>
</evidence>
<evidence type="ECO:0000256" key="1">
    <source>
        <dbReference type="ARBA" id="ARBA00000843"/>
    </source>
</evidence>
<proteinExistence type="inferred from homology"/>
<dbReference type="SUPFAM" id="SSF55811">
    <property type="entry name" value="Nudix"/>
    <property type="match status" value="1"/>
</dbReference>
<evidence type="ECO:0000256" key="8">
    <source>
        <dbReference type="ARBA" id="ARBA00022801"/>
    </source>
</evidence>
<dbReference type="Gene3D" id="1.10.340.30">
    <property type="entry name" value="Hypothetical protein, domain 2"/>
    <property type="match status" value="1"/>
</dbReference>
<evidence type="ECO:0000256" key="7">
    <source>
        <dbReference type="ARBA" id="ARBA00022763"/>
    </source>
</evidence>
<feature type="compositionally biased region" description="Basic and acidic residues" evidence="13">
    <location>
        <begin position="18"/>
        <end position="36"/>
    </location>
</feature>
<comment type="catalytic activity">
    <reaction evidence="1">
        <text>Hydrolyzes free adenine bases from 7,8-dihydro-8-oxoguanine:adenine mismatched double-stranded DNA, leaving an apurinic site.</text>
        <dbReference type="EC" id="3.2.2.31"/>
    </reaction>
</comment>
<keyword evidence="8" id="KW-0378">Hydrolase</keyword>
<dbReference type="EC" id="3.2.2.31" evidence="4"/>
<dbReference type="GO" id="GO:0032357">
    <property type="term" value="F:oxidized purine DNA binding"/>
    <property type="evidence" value="ECO:0007669"/>
    <property type="project" value="TreeGrafter"/>
</dbReference>
<evidence type="ECO:0000256" key="4">
    <source>
        <dbReference type="ARBA" id="ARBA00012045"/>
    </source>
</evidence>
<comment type="cofactor">
    <cofactor evidence="2">
        <name>[4Fe-4S] cluster</name>
        <dbReference type="ChEBI" id="CHEBI:49883"/>
    </cofactor>
</comment>
<dbReference type="GO" id="GO:0046872">
    <property type="term" value="F:metal ion binding"/>
    <property type="evidence" value="ECO:0007669"/>
    <property type="project" value="UniProtKB-KW"/>
</dbReference>
<dbReference type="InterPro" id="IPR044298">
    <property type="entry name" value="MIG/MutY"/>
</dbReference>
<dbReference type="GO" id="GO:0006298">
    <property type="term" value="P:mismatch repair"/>
    <property type="evidence" value="ECO:0007669"/>
    <property type="project" value="TreeGrafter"/>
</dbReference>
<evidence type="ECO:0000256" key="6">
    <source>
        <dbReference type="ARBA" id="ARBA00022723"/>
    </source>
</evidence>
<evidence type="ECO:0000256" key="11">
    <source>
        <dbReference type="ARBA" id="ARBA00023204"/>
    </source>
</evidence>
<dbReference type="AlphaFoldDB" id="A0A426ZMV6"/>
<sequence length="263" mass="29768">MEAAGRRRRKVCPTMEENAQKKTATEASRAAEEEKVKKRTAVKASTRQCHREEMESGSALGDIEDFSADEAQRIRANLLPWYDVHRRVLPWRTASSGGIRGNGKEVDQERAYGVWVSEVMLQQTRVQTVIAYYNRWMEKWPTVHHLASASSGSTDVTDYPSKVAKTKQRHDFAAVCVVQLTEGADEESLRGRNNKDVLLLVKRPEKGLLAGLWEFPTVLLDEEIIDVGTRRKTVDKYLKEFAWKCVDGKSMKNTGLTSGVRKV</sequence>
<feature type="compositionally biased region" description="Basic residues" evidence="13">
    <location>
        <begin position="1"/>
        <end position="11"/>
    </location>
</feature>
<evidence type="ECO:0000256" key="10">
    <source>
        <dbReference type="ARBA" id="ARBA00023014"/>
    </source>
</evidence>
<keyword evidence="12" id="KW-0326">Glycosidase</keyword>
<dbReference type="GO" id="GO:0051536">
    <property type="term" value="F:iron-sulfur cluster binding"/>
    <property type="evidence" value="ECO:0007669"/>
    <property type="project" value="UniProtKB-KW"/>
</dbReference>
<evidence type="ECO:0000256" key="9">
    <source>
        <dbReference type="ARBA" id="ARBA00023004"/>
    </source>
</evidence>
<evidence type="ECO:0000313" key="15">
    <source>
        <dbReference type="EMBL" id="RRT65290.1"/>
    </source>
</evidence>
<dbReference type="InterPro" id="IPR023170">
    <property type="entry name" value="HhH_base_excis_C"/>
</dbReference>
<dbReference type="Pfam" id="PF00730">
    <property type="entry name" value="HhH-GPD"/>
    <property type="match status" value="1"/>
</dbReference>
<dbReference type="GO" id="GO:0005634">
    <property type="term" value="C:nucleus"/>
    <property type="evidence" value="ECO:0007669"/>
    <property type="project" value="TreeGrafter"/>
</dbReference>
<evidence type="ECO:0000256" key="2">
    <source>
        <dbReference type="ARBA" id="ARBA00001966"/>
    </source>
</evidence>
<evidence type="ECO:0000259" key="14">
    <source>
        <dbReference type="Pfam" id="PF00730"/>
    </source>
</evidence>
<dbReference type="GO" id="GO:0000701">
    <property type="term" value="F:purine-specific mismatch base pair DNA N-glycosylase activity"/>
    <property type="evidence" value="ECO:0007669"/>
    <property type="project" value="UniProtKB-EC"/>
</dbReference>
<dbReference type="InterPro" id="IPR015797">
    <property type="entry name" value="NUDIX_hydrolase-like_dom_sf"/>
</dbReference>
<feature type="region of interest" description="Disordered" evidence="13">
    <location>
        <begin position="1"/>
        <end position="44"/>
    </location>
</feature>
<dbReference type="GO" id="GO:0034039">
    <property type="term" value="F:8-oxo-7,8-dihydroguanine DNA N-glycosylase activity"/>
    <property type="evidence" value="ECO:0007669"/>
    <property type="project" value="TreeGrafter"/>
</dbReference>
<dbReference type="EMBL" id="AMZH03005866">
    <property type="protein sequence ID" value="RRT65290.1"/>
    <property type="molecule type" value="Genomic_DNA"/>
</dbReference>
<evidence type="ECO:0000256" key="3">
    <source>
        <dbReference type="ARBA" id="ARBA00008343"/>
    </source>
</evidence>
<comment type="caution">
    <text evidence="15">The sequence shown here is derived from an EMBL/GenBank/DDBJ whole genome shotgun (WGS) entry which is preliminary data.</text>
</comment>
<dbReference type="Gene3D" id="1.10.1670.10">
    <property type="entry name" value="Helix-hairpin-Helix base-excision DNA repair enzymes (C-terminal)"/>
    <property type="match status" value="1"/>
</dbReference>
<gene>
    <name evidence="15" type="ORF">B296_00041165</name>
</gene>
<dbReference type="PANTHER" id="PTHR42944:SF1">
    <property type="entry name" value="ADENINE DNA GLYCOSYLASE"/>
    <property type="match status" value="1"/>
</dbReference>
<keyword evidence="11" id="KW-0234">DNA repair</keyword>
<comment type="similarity">
    <text evidence="3">Belongs to the Nth/MutY family.</text>
</comment>
<dbReference type="GO" id="GO:0035485">
    <property type="term" value="F:adenine/guanine mispair binding"/>
    <property type="evidence" value="ECO:0007669"/>
    <property type="project" value="TreeGrafter"/>
</dbReference>
<name>A0A426ZMV6_ENSVE</name>
<evidence type="ECO:0000313" key="16">
    <source>
        <dbReference type="Proteomes" id="UP000287651"/>
    </source>
</evidence>
<dbReference type="Gene3D" id="3.90.79.10">
    <property type="entry name" value="Nucleoside Triphosphate Pyrophosphohydrolase"/>
    <property type="match status" value="1"/>
</dbReference>
<dbReference type="SUPFAM" id="SSF48150">
    <property type="entry name" value="DNA-glycosylase"/>
    <property type="match status" value="1"/>
</dbReference>
<reference evidence="15 16" key="1">
    <citation type="journal article" date="2014" name="Agronomy (Basel)">
        <title>A Draft Genome Sequence for Ensete ventricosum, the Drought-Tolerant Tree Against Hunger.</title>
        <authorList>
            <person name="Harrison J."/>
            <person name="Moore K.A."/>
            <person name="Paszkiewicz K."/>
            <person name="Jones T."/>
            <person name="Grant M."/>
            <person name="Ambacheew D."/>
            <person name="Muzemil S."/>
            <person name="Studholme D.J."/>
        </authorList>
    </citation>
    <scope>NUCLEOTIDE SEQUENCE [LARGE SCALE GENOMIC DNA]</scope>
</reference>
<dbReference type="GO" id="GO:0006284">
    <property type="term" value="P:base-excision repair"/>
    <property type="evidence" value="ECO:0007669"/>
    <property type="project" value="InterPro"/>
</dbReference>
<dbReference type="InterPro" id="IPR003265">
    <property type="entry name" value="HhH-GPD_domain"/>
</dbReference>
<protein>
    <recommendedName>
        <fullName evidence="5">Adenine DNA glycosylase</fullName>
        <ecNumber evidence="4">3.2.2.31</ecNumber>
    </recommendedName>
</protein>
<keyword evidence="9" id="KW-0408">Iron</keyword>
<keyword evidence="10" id="KW-0411">Iron-sulfur</keyword>
<dbReference type="PANTHER" id="PTHR42944">
    <property type="entry name" value="ADENINE DNA GLYCOSYLASE"/>
    <property type="match status" value="1"/>
</dbReference>
<keyword evidence="6" id="KW-0479">Metal-binding</keyword>
<evidence type="ECO:0000256" key="13">
    <source>
        <dbReference type="SAM" id="MobiDB-lite"/>
    </source>
</evidence>
<organism evidence="15 16">
    <name type="scientific">Ensete ventricosum</name>
    <name type="common">Abyssinian banana</name>
    <name type="synonym">Musa ensete</name>
    <dbReference type="NCBI Taxonomy" id="4639"/>
    <lineage>
        <taxon>Eukaryota</taxon>
        <taxon>Viridiplantae</taxon>
        <taxon>Streptophyta</taxon>
        <taxon>Embryophyta</taxon>
        <taxon>Tracheophyta</taxon>
        <taxon>Spermatophyta</taxon>
        <taxon>Magnoliopsida</taxon>
        <taxon>Liliopsida</taxon>
        <taxon>Zingiberales</taxon>
        <taxon>Musaceae</taxon>
        <taxon>Ensete</taxon>
    </lineage>
</organism>